<evidence type="ECO:0000259" key="2">
    <source>
        <dbReference type="SMART" id="SM00858"/>
    </source>
</evidence>
<dbReference type="InterPro" id="IPR013974">
    <property type="entry name" value="SAF"/>
</dbReference>
<keyword evidence="4" id="KW-1185">Reference proteome</keyword>
<feature type="transmembrane region" description="Helical" evidence="1">
    <location>
        <begin position="49"/>
        <end position="68"/>
    </location>
</feature>
<sequence length="236" mass="24071">MKSCLKGAMMTANSDLINTKPTSNSSLRWTARDGKPPTRWSNRRRRVPHLLLGLMLVPACGVGGAVLATELVGRDNVLALARPVAAGQVLAAQDLRQVALAADSEMDVIVASAASTVVGQPLAFSLPQGSLVTRSVLGAPQVPEQGKAIAAVGLKPGQFPPELSPGTTVAVLLTPGQGASAESAPKSWTAVVLGVSGRANEQTTVVSLRMSESDGRALSSAPAGQLSLLAIAGGNR</sequence>
<dbReference type="Proteomes" id="UP001595690">
    <property type="component" value="Unassembled WGS sequence"/>
</dbReference>
<dbReference type="RefSeq" id="WP_382379509.1">
    <property type="nucleotide sequence ID" value="NZ_JBHRZI010000045.1"/>
</dbReference>
<dbReference type="CDD" id="cd11614">
    <property type="entry name" value="SAF_CpaB_FlgA_like"/>
    <property type="match status" value="1"/>
</dbReference>
<keyword evidence="1" id="KW-0472">Membrane</keyword>
<comment type="caution">
    <text evidence="3">The sequence shown here is derived from an EMBL/GenBank/DDBJ whole genome shotgun (WGS) entry which is preliminary data.</text>
</comment>
<gene>
    <name evidence="3" type="ORF">ACFOWZ_41665</name>
</gene>
<keyword evidence="1" id="KW-1133">Transmembrane helix</keyword>
<protein>
    <submittedName>
        <fullName evidence="3">SAF domain-containing protein</fullName>
    </submittedName>
</protein>
<evidence type="ECO:0000256" key="1">
    <source>
        <dbReference type="SAM" id="Phobius"/>
    </source>
</evidence>
<organism evidence="3 4">
    <name type="scientific">Lentzea rhizosphaerae</name>
    <dbReference type="NCBI Taxonomy" id="2041025"/>
    <lineage>
        <taxon>Bacteria</taxon>
        <taxon>Bacillati</taxon>
        <taxon>Actinomycetota</taxon>
        <taxon>Actinomycetes</taxon>
        <taxon>Pseudonocardiales</taxon>
        <taxon>Pseudonocardiaceae</taxon>
        <taxon>Lentzea</taxon>
    </lineage>
</organism>
<dbReference type="Pfam" id="PF08666">
    <property type="entry name" value="SAF"/>
    <property type="match status" value="1"/>
</dbReference>
<keyword evidence="1" id="KW-0812">Transmembrane</keyword>
<evidence type="ECO:0000313" key="4">
    <source>
        <dbReference type="Proteomes" id="UP001595690"/>
    </source>
</evidence>
<evidence type="ECO:0000313" key="3">
    <source>
        <dbReference type="EMBL" id="MFC3898015.1"/>
    </source>
</evidence>
<dbReference type="EMBL" id="JBHRZI010000045">
    <property type="protein sequence ID" value="MFC3898015.1"/>
    <property type="molecule type" value="Genomic_DNA"/>
</dbReference>
<accession>A0ABV8C8H9</accession>
<proteinExistence type="predicted"/>
<feature type="domain" description="SAF" evidence="2">
    <location>
        <begin position="75"/>
        <end position="138"/>
    </location>
</feature>
<name>A0ABV8C8H9_9PSEU</name>
<dbReference type="SMART" id="SM00858">
    <property type="entry name" value="SAF"/>
    <property type="match status" value="1"/>
</dbReference>
<reference evidence="4" key="1">
    <citation type="journal article" date="2019" name="Int. J. Syst. Evol. Microbiol.">
        <title>The Global Catalogue of Microorganisms (GCM) 10K type strain sequencing project: providing services to taxonomists for standard genome sequencing and annotation.</title>
        <authorList>
            <consortium name="The Broad Institute Genomics Platform"/>
            <consortium name="The Broad Institute Genome Sequencing Center for Infectious Disease"/>
            <person name="Wu L."/>
            <person name="Ma J."/>
        </authorList>
    </citation>
    <scope>NUCLEOTIDE SEQUENCE [LARGE SCALE GENOMIC DNA]</scope>
    <source>
        <strain evidence="4">CGMCC 4.7405</strain>
    </source>
</reference>